<evidence type="ECO:0000313" key="1">
    <source>
        <dbReference type="EMBL" id="DAD87693.1"/>
    </source>
</evidence>
<reference evidence="1" key="1">
    <citation type="journal article" date="2021" name="Proc. Natl. Acad. Sci. U.S.A.">
        <title>A Catalog of Tens of Thousands of Viruses from Human Metagenomes Reveals Hidden Associations with Chronic Diseases.</title>
        <authorList>
            <person name="Tisza M.J."/>
            <person name="Buck C.B."/>
        </authorList>
    </citation>
    <scope>NUCLEOTIDE SEQUENCE</scope>
    <source>
        <strain evidence="1">Ctyhm34</strain>
    </source>
</reference>
<dbReference type="EMBL" id="BK015024">
    <property type="protein sequence ID" value="DAD87693.1"/>
    <property type="molecule type" value="Genomic_DNA"/>
</dbReference>
<accession>A0A8S5MZ60</accession>
<protein>
    <submittedName>
        <fullName evidence="1">Uncharacterized protein</fullName>
    </submittedName>
</protein>
<sequence>MLLKRKARCIMANAKASTTGQITVVSNGTTFYTVIQCQLGDLYQTYLGDADAPTNIAPDFEASGVTKPVLVFLAYSSEVGSGNGLASIENANMHWFIGTTEILFDSQGVSKNTFGGETGHFTKTTQQIGDAESGYVKVQALQVNKNLVKVNGCNSFLIRGEADVSVVNSSVKLSSAYQVSITLGTENTKKVTIVAGDTNYFTIRTKSGTCKLRAQVDNKSAAGLGYTFKWYIEEGGAWSLQTETSDVFTILESQVNSSALVKVEVYKNDDLYGQDVQTVNDASDPYNIHANPCDENGFPTVEQFTRGDGKTIYYKPILWYNDNGVRNTVKNQKFKMWIYDNAGVSLQKFETPAETFEVTSEMIVGHGGATYIIQTSD</sequence>
<name>A0A8S5MZ60_9CAUD</name>
<proteinExistence type="predicted"/>
<organism evidence="1">
    <name type="scientific">Podoviridae sp. ctyhm34</name>
    <dbReference type="NCBI Taxonomy" id="2826595"/>
    <lineage>
        <taxon>Viruses</taxon>
        <taxon>Duplodnaviria</taxon>
        <taxon>Heunggongvirae</taxon>
        <taxon>Uroviricota</taxon>
        <taxon>Caudoviricetes</taxon>
    </lineage>
</organism>